<reference evidence="2" key="1">
    <citation type="submission" date="2021-02" db="EMBL/GenBank/DDBJ databases">
        <authorList>
            <person name="Nowell W R."/>
        </authorList>
    </citation>
    <scope>NUCLEOTIDE SEQUENCE</scope>
    <source>
        <strain evidence="2">Ploen Becks lab</strain>
    </source>
</reference>
<dbReference type="AlphaFoldDB" id="A0A814CVG7"/>
<proteinExistence type="predicted"/>
<dbReference type="Proteomes" id="UP000663879">
    <property type="component" value="Unassembled WGS sequence"/>
</dbReference>
<dbReference type="OrthoDB" id="9977735at2759"/>
<name>A0A814CVG7_9BILA</name>
<feature type="chain" id="PRO_5032345470" evidence="1">
    <location>
        <begin position="19"/>
        <end position="199"/>
    </location>
</feature>
<keyword evidence="1" id="KW-0732">Signal</keyword>
<keyword evidence="3" id="KW-1185">Reference proteome</keyword>
<protein>
    <submittedName>
        <fullName evidence="2">Uncharacterized protein</fullName>
    </submittedName>
</protein>
<sequence>MFIKIFLFLILTFQLAFSKKEPLLEKSQILSELINIKFDDGYGDSLRKTWAKSLNNSEGIWVGERPLNSSVLRYVDQSIIPGININHAAVMINGIIYDLVIDSFDGSKFKIEVVNSQSLKSKLEWLYTGFSKKHVVRTQEELRKHARELEKKKYSFIPIGSYVANCQTMVVDMISYATSRSQSFVYFTLLFTQGTIFSK</sequence>
<evidence type="ECO:0000313" key="3">
    <source>
        <dbReference type="Proteomes" id="UP000663879"/>
    </source>
</evidence>
<accession>A0A814CVG7</accession>
<gene>
    <name evidence="2" type="ORF">OXX778_LOCUS13634</name>
</gene>
<feature type="signal peptide" evidence="1">
    <location>
        <begin position="1"/>
        <end position="18"/>
    </location>
</feature>
<organism evidence="2 3">
    <name type="scientific">Brachionus calyciflorus</name>
    <dbReference type="NCBI Taxonomy" id="104777"/>
    <lineage>
        <taxon>Eukaryota</taxon>
        <taxon>Metazoa</taxon>
        <taxon>Spiralia</taxon>
        <taxon>Gnathifera</taxon>
        <taxon>Rotifera</taxon>
        <taxon>Eurotatoria</taxon>
        <taxon>Monogononta</taxon>
        <taxon>Pseudotrocha</taxon>
        <taxon>Ploima</taxon>
        <taxon>Brachionidae</taxon>
        <taxon>Brachionus</taxon>
    </lineage>
</organism>
<evidence type="ECO:0000256" key="1">
    <source>
        <dbReference type="SAM" id="SignalP"/>
    </source>
</evidence>
<comment type="caution">
    <text evidence="2">The sequence shown here is derived from an EMBL/GenBank/DDBJ whole genome shotgun (WGS) entry which is preliminary data.</text>
</comment>
<evidence type="ECO:0000313" key="2">
    <source>
        <dbReference type="EMBL" id="CAF0944938.1"/>
    </source>
</evidence>
<dbReference type="EMBL" id="CAJNOC010002652">
    <property type="protein sequence ID" value="CAF0944938.1"/>
    <property type="molecule type" value="Genomic_DNA"/>
</dbReference>